<sequence>MASMVSAALMGCGGGGGSSSGGSATSISGKAIDGYIIGATVYLDLNFNGQLEVNEPSVVTVEEGEFELTIPSNIGKCAEYVPVVVDVPVGAIDTDAPDTPIDEAYQMTISPKFALTTDSDLLNLTPLTSVVWTQVEQELRNSNGGELSCDSVIKGEALREDIKQRLQAQELRVAERYNVTVDHLYSDYIALGGETGNKLHDMAKALVPSLQKSYTETKEIIDANPDARSAWVEYFFGKWATDDSYDDEWYRREFVQAVNGDYDSEVYQVSEDLEQKMNLFSKDTAKRRTRGSIETNQFIGIRREIQSGFSCSLAEQLEVMNSTGQYGIINKVYLNVQDWDECVNADFDGVGNHITQSILSMRYDINPNSDNFTSSEHVYDKDHTSGFEDLIGNTDTVTADELIAIADRISTNFYDVNDYGASSWFRLRSQFGNDPKQIMTNHDIYGNWIQKIFYKDGTHKNLCGDTEETMTESGCELNEG</sequence>
<gene>
    <name evidence="1" type="ORF">ACED38_16030</name>
</gene>
<evidence type="ECO:0000313" key="2">
    <source>
        <dbReference type="Proteomes" id="UP001569153"/>
    </source>
</evidence>
<organism evidence="1 2">
    <name type="scientific">Vibrio cortegadensis</name>
    <dbReference type="NCBI Taxonomy" id="1328770"/>
    <lineage>
        <taxon>Bacteria</taxon>
        <taxon>Pseudomonadati</taxon>
        <taxon>Pseudomonadota</taxon>
        <taxon>Gammaproteobacteria</taxon>
        <taxon>Vibrionales</taxon>
        <taxon>Vibrionaceae</taxon>
        <taxon>Vibrio</taxon>
    </lineage>
</organism>
<dbReference type="EMBL" id="JBGOOT010000014">
    <property type="protein sequence ID" value="MEZ8196385.1"/>
    <property type="molecule type" value="Genomic_DNA"/>
</dbReference>
<dbReference type="RefSeq" id="WP_371730891.1">
    <property type="nucleotide sequence ID" value="NZ_JBGOOT010000014.1"/>
</dbReference>
<evidence type="ECO:0008006" key="3">
    <source>
        <dbReference type="Google" id="ProtNLM"/>
    </source>
</evidence>
<reference evidence="1 2" key="1">
    <citation type="submission" date="2024-06" db="EMBL/GenBank/DDBJ databases">
        <authorList>
            <person name="Steensen K."/>
            <person name="Seneca J."/>
            <person name="Bartlau N."/>
            <person name="Yu A.X."/>
            <person name="Polz M.F."/>
        </authorList>
    </citation>
    <scope>NUCLEOTIDE SEQUENCE [LARGE SCALE GENOMIC DNA]</scope>
    <source>
        <strain evidence="1 2">FF146</strain>
    </source>
</reference>
<keyword evidence="2" id="KW-1185">Reference proteome</keyword>
<name>A0ABV4MA36_9VIBR</name>
<accession>A0ABV4MA36</accession>
<protein>
    <recommendedName>
        <fullName evidence="3">Lipoprotein</fullName>
    </recommendedName>
</protein>
<proteinExistence type="predicted"/>
<evidence type="ECO:0000313" key="1">
    <source>
        <dbReference type="EMBL" id="MEZ8196385.1"/>
    </source>
</evidence>
<comment type="caution">
    <text evidence="1">The sequence shown here is derived from an EMBL/GenBank/DDBJ whole genome shotgun (WGS) entry which is preliminary data.</text>
</comment>
<dbReference type="Proteomes" id="UP001569153">
    <property type="component" value="Unassembled WGS sequence"/>
</dbReference>